<evidence type="ECO:0000313" key="1">
    <source>
        <dbReference type="EMBL" id="KAI4317240.1"/>
    </source>
</evidence>
<reference evidence="1 2" key="1">
    <citation type="journal article" date="2022" name="DNA Res.">
        <title>Chromosomal-level genome assembly of the orchid tree Bauhinia variegata (Leguminosae; Cercidoideae) supports the allotetraploid origin hypothesis of Bauhinia.</title>
        <authorList>
            <person name="Zhong Y."/>
            <person name="Chen Y."/>
            <person name="Zheng D."/>
            <person name="Pang J."/>
            <person name="Liu Y."/>
            <person name="Luo S."/>
            <person name="Meng S."/>
            <person name="Qian L."/>
            <person name="Wei D."/>
            <person name="Dai S."/>
            <person name="Zhou R."/>
        </authorList>
    </citation>
    <scope>NUCLEOTIDE SEQUENCE [LARGE SCALE GENOMIC DNA]</scope>
    <source>
        <strain evidence="1">BV-YZ2020</strain>
    </source>
</reference>
<evidence type="ECO:0000313" key="2">
    <source>
        <dbReference type="Proteomes" id="UP000828941"/>
    </source>
</evidence>
<comment type="caution">
    <text evidence="1">The sequence shown here is derived from an EMBL/GenBank/DDBJ whole genome shotgun (WGS) entry which is preliminary data.</text>
</comment>
<proteinExistence type="predicted"/>
<dbReference type="EMBL" id="CM039435">
    <property type="protein sequence ID" value="KAI4317240.1"/>
    <property type="molecule type" value="Genomic_DNA"/>
</dbReference>
<name>A0ACB9M2P2_BAUVA</name>
<accession>A0ACB9M2P2</accession>
<sequence length="159" mass="17312">MARSRVALLVALSIFVSISGSALAEEFLVKGRVYCDTCQAGFETNVTTYIEGARVRVQCKDSKSLQTVYSVEAKTDKTGTYYVTVKGDRLDQMCECVLLSCSLAGCNSADPGRSKSTIVLSRTENGILNTLQYANAMGCFKDKPLPVCSQLLNYYLSDV</sequence>
<keyword evidence="2" id="KW-1185">Reference proteome</keyword>
<dbReference type="Proteomes" id="UP000828941">
    <property type="component" value="Chromosome 10"/>
</dbReference>
<protein>
    <submittedName>
        <fullName evidence="1">Uncharacterized protein</fullName>
    </submittedName>
</protein>
<organism evidence="1 2">
    <name type="scientific">Bauhinia variegata</name>
    <name type="common">Purple orchid tree</name>
    <name type="synonym">Phanera variegata</name>
    <dbReference type="NCBI Taxonomy" id="167791"/>
    <lineage>
        <taxon>Eukaryota</taxon>
        <taxon>Viridiplantae</taxon>
        <taxon>Streptophyta</taxon>
        <taxon>Embryophyta</taxon>
        <taxon>Tracheophyta</taxon>
        <taxon>Spermatophyta</taxon>
        <taxon>Magnoliopsida</taxon>
        <taxon>eudicotyledons</taxon>
        <taxon>Gunneridae</taxon>
        <taxon>Pentapetalae</taxon>
        <taxon>rosids</taxon>
        <taxon>fabids</taxon>
        <taxon>Fabales</taxon>
        <taxon>Fabaceae</taxon>
        <taxon>Cercidoideae</taxon>
        <taxon>Cercideae</taxon>
        <taxon>Bauhiniinae</taxon>
        <taxon>Bauhinia</taxon>
    </lineage>
</organism>
<gene>
    <name evidence="1" type="ORF">L6164_025129</name>
</gene>